<dbReference type="Proteomes" id="UP000025227">
    <property type="component" value="Unplaced"/>
</dbReference>
<dbReference type="AlphaFoldDB" id="A0A7I4YRC7"/>
<feature type="chain" id="PRO_5035454161" evidence="2">
    <location>
        <begin position="20"/>
        <end position="146"/>
    </location>
</feature>
<evidence type="ECO:0000256" key="2">
    <source>
        <dbReference type="SAM" id="SignalP"/>
    </source>
</evidence>
<feature type="transmembrane region" description="Helical" evidence="1">
    <location>
        <begin position="128"/>
        <end position="145"/>
    </location>
</feature>
<proteinExistence type="predicted"/>
<reference evidence="4" key="1">
    <citation type="submission" date="2020-12" db="UniProtKB">
        <authorList>
            <consortium name="WormBaseParasite"/>
        </authorList>
    </citation>
    <scope>IDENTIFICATION</scope>
    <source>
        <strain evidence="4">MHco3</strain>
    </source>
</reference>
<feature type="signal peptide" evidence="2">
    <location>
        <begin position="1"/>
        <end position="19"/>
    </location>
</feature>
<evidence type="ECO:0000313" key="3">
    <source>
        <dbReference type="Proteomes" id="UP000025227"/>
    </source>
</evidence>
<dbReference type="WBParaSite" id="HCON_00124430-00001">
    <property type="protein sequence ID" value="HCON_00124430-00001"/>
    <property type="gene ID" value="HCON_00124430"/>
</dbReference>
<keyword evidence="3" id="KW-1185">Reference proteome</keyword>
<protein>
    <submittedName>
        <fullName evidence="4">Protein quiver</fullName>
    </submittedName>
</protein>
<organism evidence="3 4">
    <name type="scientific">Haemonchus contortus</name>
    <name type="common">Barber pole worm</name>
    <dbReference type="NCBI Taxonomy" id="6289"/>
    <lineage>
        <taxon>Eukaryota</taxon>
        <taxon>Metazoa</taxon>
        <taxon>Ecdysozoa</taxon>
        <taxon>Nematoda</taxon>
        <taxon>Chromadorea</taxon>
        <taxon>Rhabditida</taxon>
        <taxon>Rhabditina</taxon>
        <taxon>Rhabditomorpha</taxon>
        <taxon>Strongyloidea</taxon>
        <taxon>Trichostrongylidae</taxon>
        <taxon>Haemonchus</taxon>
    </lineage>
</organism>
<keyword evidence="1" id="KW-1133">Transmembrane helix</keyword>
<evidence type="ECO:0000313" key="4">
    <source>
        <dbReference type="WBParaSite" id="HCON_00124430-00001"/>
    </source>
</evidence>
<evidence type="ECO:0000256" key="1">
    <source>
        <dbReference type="SAM" id="Phobius"/>
    </source>
</evidence>
<accession>A0A7I4YRC7</accession>
<keyword evidence="1" id="KW-0812">Transmembrane</keyword>
<sequence>MSPVILLALLFCFTTTASGLICFTCVQSPGTTQLDNFRVSTRLPAPVCRMEPIRCDRDQDVCVRISMHIGGGEYWMGAGCDRRINFQHLACQNVRTVSRSVQLGYVQERHAMQRVCVCTRDMCNLAHGGYNFILSLTLVGLYLLLR</sequence>
<dbReference type="OrthoDB" id="5873061at2759"/>
<keyword evidence="1" id="KW-0472">Membrane</keyword>
<keyword evidence="2" id="KW-0732">Signal</keyword>
<name>A0A7I4YRC7_HAECO</name>